<dbReference type="Proteomes" id="UP000253410">
    <property type="component" value="Unassembled WGS sequence"/>
</dbReference>
<sequence>MLHIAHAQIITAKRVQTDSLRLKNVWVKGVMQHLSDIPAAGTTLPTAKAVKDYIDKYHFRHTASSTNADSILTLNEQTRELAMTPYPAGQTGEGSLDSIISARPPLEIIMSPSIQNIPVEGFDSLTVIAVSADGIRSEFRTDPNQFSKTTIPGKSPFDLKLAINNSHSGYRYMISMQQNDDLFKNDKHTNYTFSTRISYQDSLSMMLPGLSGPFVISCRLENDIIYQSRRKITMVNKLPDGWLSVVPYGLYLTCGPNDTLITSTSGTIDSFSFEYHPMSIQPVAAKFTVYIADSFYSGQYLMTPGPWNIPLPPGNGDLLLVIEPMF</sequence>
<dbReference type="EMBL" id="QFFJ01000002">
    <property type="protein sequence ID" value="RBL88901.1"/>
    <property type="molecule type" value="Genomic_DNA"/>
</dbReference>
<comment type="caution">
    <text evidence="1">The sequence shown here is derived from an EMBL/GenBank/DDBJ whole genome shotgun (WGS) entry which is preliminary data.</text>
</comment>
<proteinExistence type="predicted"/>
<protein>
    <submittedName>
        <fullName evidence="1">Uncharacterized protein</fullName>
    </submittedName>
</protein>
<accession>A0A365XSA4</accession>
<evidence type="ECO:0000313" key="1">
    <source>
        <dbReference type="EMBL" id="RBL88901.1"/>
    </source>
</evidence>
<name>A0A365XSA4_9BACT</name>
<gene>
    <name evidence="1" type="ORF">DF182_20340</name>
</gene>
<evidence type="ECO:0000313" key="2">
    <source>
        <dbReference type="Proteomes" id="UP000253410"/>
    </source>
</evidence>
<dbReference type="AlphaFoldDB" id="A0A365XSA4"/>
<organism evidence="1 2">
    <name type="scientific">Chitinophaga flava</name>
    <dbReference type="NCBI Taxonomy" id="2259036"/>
    <lineage>
        <taxon>Bacteria</taxon>
        <taxon>Pseudomonadati</taxon>
        <taxon>Bacteroidota</taxon>
        <taxon>Chitinophagia</taxon>
        <taxon>Chitinophagales</taxon>
        <taxon>Chitinophagaceae</taxon>
        <taxon>Chitinophaga</taxon>
    </lineage>
</organism>
<keyword evidence="2" id="KW-1185">Reference proteome</keyword>
<reference evidence="1 2" key="1">
    <citation type="submission" date="2018-05" db="EMBL/GenBank/DDBJ databases">
        <title>Chitinophaga sp. K3CV102501T nov., isolated from isolated from a monsoon evergreen broad-leaved forest soil.</title>
        <authorList>
            <person name="Lv Y."/>
        </authorList>
    </citation>
    <scope>NUCLEOTIDE SEQUENCE [LARGE SCALE GENOMIC DNA]</scope>
    <source>
        <strain evidence="1 2">GDMCC 1.1325</strain>
    </source>
</reference>